<gene>
    <name evidence="9" type="ORF">FHR38_003720</name>
</gene>
<dbReference type="InterPro" id="IPR007627">
    <property type="entry name" value="RNA_pol_sigma70_r2"/>
</dbReference>
<dbReference type="PANTHER" id="PTHR30173:SF43">
    <property type="entry name" value="ECF RNA POLYMERASE SIGMA FACTOR SIGI-RELATED"/>
    <property type="match status" value="1"/>
</dbReference>
<dbReference type="Pfam" id="PF08281">
    <property type="entry name" value="Sigma70_r4_2"/>
    <property type="match status" value="1"/>
</dbReference>
<evidence type="ECO:0000256" key="3">
    <source>
        <dbReference type="ARBA" id="ARBA00023015"/>
    </source>
</evidence>
<evidence type="ECO:0000256" key="5">
    <source>
        <dbReference type="ARBA" id="ARBA00023163"/>
    </source>
</evidence>
<evidence type="ECO:0000259" key="8">
    <source>
        <dbReference type="Pfam" id="PF08281"/>
    </source>
</evidence>
<dbReference type="Gene3D" id="1.10.10.10">
    <property type="entry name" value="Winged helix-like DNA-binding domain superfamily/Winged helix DNA-binding domain"/>
    <property type="match status" value="1"/>
</dbReference>
<dbReference type="InterPro" id="IPR052704">
    <property type="entry name" value="ECF_Sigma-70_Domain"/>
</dbReference>
<feature type="compositionally biased region" description="Low complexity" evidence="6">
    <location>
        <begin position="303"/>
        <end position="312"/>
    </location>
</feature>
<dbReference type="Gene3D" id="1.10.1740.10">
    <property type="match status" value="1"/>
</dbReference>
<feature type="domain" description="RNA polymerase sigma factor 70 region 4 type 2" evidence="8">
    <location>
        <begin position="114"/>
        <end position="163"/>
    </location>
</feature>
<dbReference type="NCBIfam" id="TIGR02937">
    <property type="entry name" value="sigma70-ECF"/>
    <property type="match status" value="1"/>
</dbReference>
<reference evidence="9 10" key="1">
    <citation type="submission" date="2020-08" db="EMBL/GenBank/DDBJ databases">
        <title>Sequencing the genomes of 1000 actinobacteria strains.</title>
        <authorList>
            <person name="Klenk H.-P."/>
        </authorList>
    </citation>
    <scope>NUCLEOTIDE SEQUENCE [LARGE SCALE GENOMIC DNA]</scope>
    <source>
        <strain evidence="9 10">DSM 45886</strain>
    </source>
</reference>
<dbReference type="InterPro" id="IPR014284">
    <property type="entry name" value="RNA_pol_sigma-70_dom"/>
</dbReference>
<accession>A0A7W7WQY4</accession>
<evidence type="ECO:0000256" key="2">
    <source>
        <dbReference type="ARBA" id="ARBA00011344"/>
    </source>
</evidence>
<name>A0A7W7WQY4_9ACTN</name>
<evidence type="ECO:0000256" key="4">
    <source>
        <dbReference type="ARBA" id="ARBA00023082"/>
    </source>
</evidence>
<feature type="region of interest" description="Disordered" evidence="6">
    <location>
        <begin position="303"/>
        <end position="322"/>
    </location>
</feature>
<protein>
    <submittedName>
        <fullName evidence="9">RNA polymerase sigma-70 factor (ECF subfamily)</fullName>
    </submittedName>
</protein>
<evidence type="ECO:0000313" key="10">
    <source>
        <dbReference type="Proteomes" id="UP000578819"/>
    </source>
</evidence>
<dbReference type="AlphaFoldDB" id="A0A7W7WQY4"/>
<evidence type="ECO:0000259" key="7">
    <source>
        <dbReference type="Pfam" id="PF04542"/>
    </source>
</evidence>
<dbReference type="GO" id="GO:0003677">
    <property type="term" value="F:DNA binding"/>
    <property type="evidence" value="ECO:0007669"/>
    <property type="project" value="InterPro"/>
</dbReference>
<dbReference type="Pfam" id="PF04542">
    <property type="entry name" value="Sigma70_r2"/>
    <property type="match status" value="1"/>
</dbReference>
<feature type="domain" description="RNA polymerase sigma-70 region 2" evidence="7">
    <location>
        <begin position="7"/>
        <end position="70"/>
    </location>
</feature>
<dbReference type="PANTHER" id="PTHR30173">
    <property type="entry name" value="SIGMA 19 FACTOR"/>
    <property type="match status" value="1"/>
</dbReference>
<dbReference type="RefSeq" id="WP_184535821.1">
    <property type="nucleotide sequence ID" value="NZ_JACHJW010000001.1"/>
</dbReference>
<dbReference type="EMBL" id="JACHJW010000001">
    <property type="protein sequence ID" value="MBB4959987.1"/>
    <property type="molecule type" value="Genomic_DNA"/>
</dbReference>
<dbReference type="SUPFAM" id="SSF54427">
    <property type="entry name" value="NTF2-like"/>
    <property type="match status" value="1"/>
</dbReference>
<keyword evidence="4" id="KW-0731">Sigma factor</keyword>
<dbReference type="SUPFAM" id="SSF88659">
    <property type="entry name" value="Sigma3 and sigma4 domains of RNA polymerase sigma factors"/>
    <property type="match status" value="1"/>
</dbReference>
<dbReference type="Proteomes" id="UP000578819">
    <property type="component" value="Unassembled WGS sequence"/>
</dbReference>
<comment type="subunit">
    <text evidence="2">Interacts transiently with the RNA polymerase catalytic core formed by RpoA, RpoB, RpoC and RpoZ (2 alpha, 1 beta, 1 beta' and 1 omega subunit) to form the RNA polymerase holoenzyme that can initiate transcription.</text>
</comment>
<dbReference type="NCBIfam" id="NF007214">
    <property type="entry name" value="PRK09636.1"/>
    <property type="match status" value="1"/>
</dbReference>
<dbReference type="GO" id="GO:0016987">
    <property type="term" value="F:sigma factor activity"/>
    <property type="evidence" value="ECO:0007669"/>
    <property type="project" value="UniProtKB-KW"/>
</dbReference>
<dbReference type="InterPro" id="IPR013325">
    <property type="entry name" value="RNA_pol_sigma_r2"/>
</dbReference>
<dbReference type="InterPro" id="IPR013249">
    <property type="entry name" value="RNA_pol_sigma70_r4_t2"/>
</dbReference>
<dbReference type="InterPro" id="IPR036388">
    <property type="entry name" value="WH-like_DNA-bd_sf"/>
</dbReference>
<keyword evidence="3" id="KW-0805">Transcription regulation</keyword>
<dbReference type="InterPro" id="IPR032710">
    <property type="entry name" value="NTF2-like_dom_sf"/>
</dbReference>
<organism evidence="9 10">
    <name type="scientific">Micromonospora polyrhachis</name>
    <dbReference type="NCBI Taxonomy" id="1282883"/>
    <lineage>
        <taxon>Bacteria</taxon>
        <taxon>Bacillati</taxon>
        <taxon>Actinomycetota</taxon>
        <taxon>Actinomycetes</taxon>
        <taxon>Micromonosporales</taxon>
        <taxon>Micromonosporaceae</taxon>
        <taxon>Micromonospora</taxon>
    </lineage>
</organism>
<dbReference type="GO" id="GO:0006352">
    <property type="term" value="P:DNA-templated transcription initiation"/>
    <property type="evidence" value="ECO:0007669"/>
    <property type="project" value="InterPro"/>
</dbReference>
<sequence>MELTSEFEQHRPYLMAVAYRMLGSRTEAEDVVQEAWLRYQAADRDGIQELRGWLTTVTGRLCLDTLRSARVRREAYVGPWLPEPIVSRLPTGPEQGEAVDPADRAVRRDEVSYALLVVMERLTPEQRVAFVLHDVFAVPFPEIASLLGSTDVAVRQLASRARRVVAAEDGSARHRPDPAEQRRVVDAFVRAVEAGDLDALLGVLAPTVTATGDGGGVVNAGRRSIVGAEKVARFLLGILRRAVDESGTLLVEPILVNGDLGLLVDLTRPQGPALRFSMAFAFDESGRIAHIYDQLNPAKLTGLPPRLTPGLPAQLSSAEQPR</sequence>
<comment type="similarity">
    <text evidence="1">Belongs to the sigma-70 factor family. ECF subfamily.</text>
</comment>
<proteinExistence type="inferred from homology"/>
<evidence type="ECO:0000256" key="6">
    <source>
        <dbReference type="SAM" id="MobiDB-lite"/>
    </source>
</evidence>
<dbReference type="SUPFAM" id="SSF88946">
    <property type="entry name" value="Sigma2 domain of RNA polymerase sigma factors"/>
    <property type="match status" value="1"/>
</dbReference>
<comment type="caution">
    <text evidence="9">The sequence shown here is derived from an EMBL/GenBank/DDBJ whole genome shotgun (WGS) entry which is preliminary data.</text>
</comment>
<dbReference type="Gene3D" id="3.10.450.50">
    <property type="match status" value="1"/>
</dbReference>
<dbReference type="InterPro" id="IPR013324">
    <property type="entry name" value="RNA_pol_sigma_r3/r4-like"/>
</dbReference>
<evidence type="ECO:0000256" key="1">
    <source>
        <dbReference type="ARBA" id="ARBA00010641"/>
    </source>
</evidence>
<keyword evidence="5" id="KW-0804">Transcription</keyword>
<keyword evidence="10" id="KW-1185">Reference proteome</keyword>
<evidence type="ECO:0000313" key="9">
    <source>
        <dbReference type="EMBL" id="MBB4959987.1"/>
    </source>
</evidence>